<proteinExistence type="predicted"/>
<dbReference type="PANTHER" id="PTHR12839:SF7">
    <property type="entry name" value="REGULATOR OF NONSENSE TRANSCRIPTS 2"/>
    <property type="match status" value="1"/>
</dbReference>
<dbReference type="SUPFAM" id="SSF48371">
    <property type="entry name" value="ARM repeat"/>
    <property type="match status" value="2"/>
</dbReference>
<dbReference type="FunFam" id="1.25.40.180:FF:000037">
    <property type="entry name" value="Nonsense-mediated mRNA decay factor (Upf2)"/>
    <property type="match status" value="1"/>
</dbReference>
<dbReference type="InterPro" id="IPR003890">
    <property type="entry name" value="MIF4G-like_typ-3"/>
</dbReference>
<dbReference type="InterPro" id="IPR039762">
    <property type="entry name" value="Nmd2/UPF2"/>
</dbReference>
<feature type="region of interest" description="Disordered" evidence="3">
    <location>
        <begin position="976"/>
        <end position="1030"/>
    </location>
</feature>
<dbReference type="OrthoDB" id="27832at2759"/>
<evidence type="ECO:0000256" key="2">
    <source>
        <dbReference type="ARBA" id="ARBA00022490"/>
    </source>
</evidence>
<evidence type="ECO:0000313" key="5">
    <source>
        <dbReference type="EMBL" id="KAG2176033.1"/>
    </source>
</evidence>
<sequence length="1191" mass="134719">MDPARRKELAKANEEAWSRGKADASKFRSLDSNIKKNTAFIKKCKTSLQADYQTQLLNDINKLSLEKYISEIVGAVIEGMAKCKTSSDVTSCVEVISALHQRFPDSFTLLLTYQLAKVLAPPTKQQLASLTPDQREKEDTSRVLRQRTYLRLASELWLVNVLRNVSDGVATPAAVNLEGMETQRDNVAGLVGSGSSIKEKGKDTKEADQDAQSGHGFVYSILRDLFANDKTLHANLLLAASFMKNYGSEIVGITPRKQRAAADQVSNDDVKNMPTSGEAADSQVNKATREAFKTLMMDYHKTLEKHVVKEHKYLKRMDQRNHEILFSRGQLNEETKQNYEKLTKAYEKLLSNTQTMADALDVEMPELPDDDGTTKMSIISANGTNTFSEDNKDTVENGIWEDEDARSFYEKLADLKVLVPGVLLESAAKKDVGKAVGDGATDADNETVKSPDVSSETAETDTDRENDLISKMEHLEIDENDIDETGAESEVADADQDTELDVAADSAVDSLVDKDDADDTANGGAGIKSTQMVQLDALLARLPTLNNRDMIDSVAVEFCYLNSKSARKRLIKTLLSVPRSRVDLLPYYARLVATLNPYYPDVGDAILVTLEHEFKGLFRKKSADLLETRVKNIRYLAELTKFRITPAHTIFHIFKVALDDFTNQNIDIVCNLLETCGRFLLKSPETGVRMGNMLEIVMRKKNIQHLDNRYILMVENAYYQANPPDRSAIVKKERPPLERYIRKLVYGDLNKKTLEKILKQFRKLDWTDPKIVHVMNKCFQKIWKIKYSNIHLISILASGLNRYHSDFGVQLVDSVIEEIRVGLEMNIFKHNQRRIATAKYLGELYNYRMIESALVFDTLYTIVTLGHDLGRPSRERFCPIDAPDDFFRVRLCCTLLDTCGMCFDRGSAKKKLDSFLIFFQMYILSKSKPPMDVEFMVMDTLELLRPNLKLATIYEDANEAVDQMLLEQLKTVQGGDVKLQEDGFEDSGPESSSSDEGEDDDVMEDKEDEIGDVSDEDSLAGPTMDEDEDVVMLKKREEQVEEDEEFEKEFSRMMSESVESRKFEKKTAMLDVPIPMHLRGGQDRRTFAASNEQADGNMSFTLLTKKGNRQQAKLMEVPSDSLLAINTRSKQEAEREEQQQLKQIVLNYEEREEANARTAAAEDRKQQRFSQRPRRIFHIGGGGGDVYNAER</sequence>
<dbReference type="GO" id="GO:0003723">
    <property type="term" value="F:RNA binding"/>
    <property type="evidence" value="ECO:0007669"/>
    <property type="project" value="InterPro"/>
</dbReference>
<dbReference type="Proteomes" id="UP000612746">
    <property type="component" value="Unassembled WGS sequence"/>
</dbReference>
<comment type="subcellular location">
    <subcellularLocation>
        <location evidence="1">Cytoplasm</location>
    </subcellularLocation>
</comment>
<organism evidence="5 6">
    <name type="scientific">Umbelopsis vinacea</name>
    <dbReference type="NCBI Taxonomy" id="44442"/>
    <lineage>
        <taxon>Eukaryota</taxon>
        <taxon>Fungi</taxon>
        <taxon>Fungi incertae sedis</taxon>
        <taxon>Mucoromycota</taxon>
        <taxon>Mucoromycotina</taxon>
        <taxon>Umbelopsidomycetes</taxon>
        <taxon>Umbelopsidales</taxon>
        <taxon>Umbelopsidaceae</taxon>
        <taxon>Umbelopsis</taxon>
    </lineage>
</organism>
<feature type="compositionally biased region" description="Acidic residues" evidence="3">
    <location>
        <begin position="478"/>
        <end position="497"/>
    </location>
</feature>
<dbReference type="PANTHER" id="PTHR12839">
    <property type="entry name" value="NONSENSE-MEDIATED MRNA DECAY PROTEIN 2 UP-FRAMESHIFT SUPPRESSOR 2"/>
    <property type="match status" value="1"/>
</dbReference>
<dbReference type="GO" id="GO:0035145">
    <property type="term" value="C:exon-exon junction complex"/>
    <property type="evidence" value="ECO:0007669"/>
    <property type="project" value="TreeGrafter"/>
</dbReference>
<gene>
    <name evidence="5" type="ORF">INT44_000512</name>
</gene>
<dbReference type="SMART" id="SM00543">
    <property type="entry name" value="MIF4G"/>
    <property type="match status" value="2"/>
</dbReference>
<feature type="domain" description="MIF4G" evidence="4">
    <location>
        <begin position="739"/>
        <end position="947"/>
    </location>
</feature>
<reference evidence="5" key="1">
    <citation type="submission" date="2020-12" db="EMBL/GenBank/DDBJ databases">
        <title>Metabolic potential, ecology and presence of endohyphal bacteria is reflected in genomic diversity of Mucoromycotina.</title>
        <authorList>
            <person name="Muszewska A."/>
            <person name="Okrasinska A."/>
            <person name="Steczkiewicz K."/>
            <person name="Drgas O."/>
            <person name="Orlowska M."/>
            <person name="Perlinska-Lenart U."/>
            <person name="Aleksandrzak-Piekarczyk T."/>
            <person name="Szatraj K."/>
            <person name="Zielenkiewicz U."/>
            <person name="Pilsyk S."/>
            <person name="Malc E."/>
            <person name="Mieczkowski P."/>
            <person name="Kruszewska J.S."/>
            <person name="Biernat P."/>
            <person name="Pawlowska J."/>
        </authorList>
    </citation>
    <scope>NUCLEOTIDE SEQUENCE</scope>
    <source>
        <strain evidence="5">WA0000051536</strain>
    </source>
</reference>
<feature type="region of interest" description="Disordered" evidence="3">
    <location>
        <begin position="430"/>
        <end position="497"/>
    </location>
</feature>
<feature type="domain" description="MIF4G" evidence="4">
    <location>
        <begin position="535"/>
        <end position="724"/>
    </location>
</feature>
<dbReference type="Gene3D" id="4.10.80.160">
    <property type="match status" value="1"/>
</dbReference>
<dbReference type="Gene3D" id="1.25.40.180">
    <property type="match status" value="3"/>
</dbReference>
<evidence type="ECO:0000259" key="4">
    <source>
        <dbReference type="SMART" id="SM00543"/>
    </source>
</evidence>
<name>A0A8H7UDL6_9FUNG</name>
<feature type="region of interest" description="Disordered" evidence="3">
    <location>
        <begin position="191"/>
        <end position="210"/>
    </location>
</feature>
<feature type="compositionally biased region" description="Basic and acidic residues" evidence="3">
    <location>
        <begin position="197"/>
        <end position="208"/>
    </location>
</feature>
<accession>A0A8H7UDL6</accession>
<dbReference type="AlphaFoldDB" id="A0A8H7UDL6"/>
<dbReference type="EMBL" id="JAEPRA010000014">
    <property type="protein sequence ID" value="KAG2176033.1"/>
    <property type="molecule type" value="Genomic_DNA"/>
</dbReference>
<dbReference type="GO" id="GO:0005737">
    <property type="term" value="C:cytoplasm"/>
    <property type="evidence" value="ECO:0007669"/>
    <property type="project" value="UniProtKB-SubCell"/>
</dbReference>
<feature type="compositionally biased region" description="Basic and acidic residues" evidence="3">
    <location>
        <begin position="461"/>
        <end position="477"/>
    </location>
</feature>
<dbReference type="Pfam" id="PF04050">
    <property type="entry name" value="Upf2"/>
    <property type="match status" value="1"/>
</dbReference>
<protein>
    <recommendedName>
        <fullName evidence="4">MIF4G domain-containing protein</fullName>
    </recommendedName>
</protein>
<dbReference type="GO" id="GO:0000184">
    <property type="term" value="P:nuclear-transcribed mRNA catabolic process, nonsense-mediated decay"/>
    <property type="evidence" value="ECO:0007669"/>
    <property type="project" value="InterPro"/>
</dbReference>
<feature type="region of interest" description="Disordered" evidence="3">
    <location>
        <begin position="1152"/>
        <end position="1191"/>
    </location>
</feature>
<comment type="caution">
    <text evidence="5">The sequence shown here is derived from an EMBL/GenBank/DDBJ whole genome shotgun (WGS) entry which is preliminary data.</text>
</comment>
<evidence type="ECO:0000313" key="6">
    <source>
        <dbReference type="Proteomes" id="UP000612746"/>
    </source>
</evidence>
<keyword evidence="6" id="KW-1185">Reference proteome</keyword>
<feature type="compositionally biased region" description="Acidic residues" evidence="3">
    <location>
        <begin position="982"/>
        <end position="1030"/>
    </location>
</feature>
<evidence type="ECO:0000256" key="1">
    <source>
        <dbReference type="ARBA" id="ARBA00004496"/>
    </source>
</evidence>
<dbReference type="Pfam" id="PF02854">
    <property type="entry name" value="MIF4G"/>
    <property type="match status" value="2"/>
</dbReference>
<dbReference type="InterPro" id="IPR016024">
    <property type="entry name" value="ARM-type_fold"/>
</dbReference>
<evidence type="ECO:0000256" key="3">
    <source>
        <dbReference type="SAM" id="MobiDB-lite"/>
    </source>
</evidence>
<feature type="region of interest" description="Disordered" evidence="3">
    <location>
        <begin position="261"/>
        <end position="280"/>
    </location>
</feature>
<dbReference type="InterPro" id="IPR007193">
    <property type="entry name" value="Upf2/Nmd2_C"/>
</dbReference>
<keyword evidence="2" id="KW-0963">Cytoplasm</keyword>